<dbReference type="Proteomes" id="UP000054270">
    <property type="component" value="Unassembled WGS sequence"/>
</dbReference>
<feature type="signal peptide" evidence="1">
    <location>
        <begin position="1"/>
        <end position="37"/>
    </location>
</feature>
<evidence type="ECO:0000313" key="2">
    <source>
        <dbReference type="EMBL" id="KJA26445.1"/>
    </source>
</evidence>
<evidence type="ECO:0000256" key="1">
    <source>
        <dbReference type="SAM" id="SignalP"/>
    </source>
</evidence>
<keyword evidence="1" id="KW-0732">Signal</keyword>
<evidence type="ECO:0000313" key="3">
    <source>
        <dbReference type="Proteomes" id="UP000054270"/>
    </source>
</evidence>
<feature type="chain" id="PRO_5002249476" description="Secreted protein" evidence="1">
    <location>
        <begin position="38"/>
        <end position="163"/>
    </location>
</feature>
<accession>A0A0D2Q4B2</accession>
<protein>
    <recommendedName>
        <fullName evidence="4">Secreted protein</fullName>
    </recommendedName>
</protein>
<dbReference type="AlphaFoldDB" id="A0A0D2Q4B2"/>
<keyword evidence="3" id="KW-1185">Reference proteome</keyword>
<gene>
    <name evidence="2" type="ORF">HYPSUDRAFT_275187</name>
</gene>
<proteinExistence type="predicted"/>
<dbReference type="EMBL" id="KN817527">
    <property type="protein sequence ID" value="KJA26445.1"/>
    <property type="molecule type" value="Genomic_DNA"/>
</dbReference>
<name>A0A0D2Q4B2_HYPSF</name>
<reference evidence="3" key="1">
    <citation type="submission" date="2014-04" db="EMBL/GenBank/DDBJ databases">
        <title>Evolutionary Origins and Diversification of the Mycorrhizal Mutualists.</title>
        <authorList>
            <consortium name="DOE Joint Genome Institute"/>
            <consortium name="Mycorrhizal Genomics Consortium"/>
            <person name="Kohler A."/>
            <person name="Kuo A."/>
            <person name="Nagy L.G."/>
            <person name="Floudas D."/>
            <person name="Copeland A."/>
            <person name="Barry K.W."/>
            <person name="Cichocki N."/>
            <person name="Veneault-Fourrey C."/>
            <person name="LaButti K."/>
            <person name="Lindquist E.A."/>
            <person name="Lipzen A."/>
            <person name="Lundell T."/>
            <person name="Morin E."/>
            <person name="Murat C."/>
            <person name="Riley R."/>
            <person name="Ohm R."/>
            <person name="Sun H."/>
            <person name="Tunlid A."/>
            <person name="Henrissat B."/>
            <person name="Grigoriev I.V."/>
            <person name="Hibbett D.S."/>
            <person name="Martin F."/>
        </authorList>
    </citation>
    <scope>NUCLEOTIDE SEQUENCE [LARGE SCALE GENOMIC DNA]</scope>
    <source>
        <strain evidence="3">FD-334 SS-4</strain>
    </source>
</reference>
<sequence>MLAAHRLCSRFHSRVLRRTRRSARGWWSLLLLGCVCADTFDVLNKHNTHRVTSMRVLCACIYARPAGTSTLPPPTHPHRCRSATSPTHIGPCYAFTRVRCVRLISLSPYGRLSAPHIPLTLSSSHLAPPHLRASSVTITRTPYQLRHAATTAVLSFLCTLYPP</sequence>
<evidence type="ECO:0008006" key="4">
    <source>
        <dbReference type="Google" id="ProtNLM"/>
    </source>
</evidence>
<organism evidence="2 3">
    <name type="scientific">Hypholoma sublateritium (strain FD-334 SS-4)</name>
    <dbReference type="NCBI Taxonomy" id="945553"/>
    <lineage>
        <taxon>Eukaryota</taxon>
        <taxon>Fungi</taxon>
        <taxon>Dikarya</taxon>
        <taxon>Basidiomycota</taxon>
        <taxon>Agaricomycotina</taxon>
        <taxon>Agaricomycetes</taxon>
        <taxon>Agaricomycetidae</taxon>
        <taxon>Agaricales</taxon>
        <taxon>Agaricineae</taxon>
        <taxon>Strophariaceae</taxon>
        <taxon>Hypholoma</taxon>
    </lineage>
</organism>